<organism evidence="3 4">
    <name type="scientific">Actinomycetospora flava</name>
    <dbReference type="NCBI Taxonomy" id="3129232"/>
    <lineage>
        <taxon>Bacteria</taxon>
        <taxon>Bacillati</taxon>
        <taxon>Actinomycetota</taxon>
        <taxon>Actinomycetes</taxon>
        <taxon>Pseudonocardiales</taxon>
        <taxon>Pseudonocardiaceae</taxon>
        <taxon>Actinomycetospora</taxon>
    </lineage>
</organism>
<reference evidence="3 4" key="1">
    <citation type="submission" date="2024-03" db="EMBL/GenBank/DDBJ databases">
        <title>Actinomycetospora sp. OC33-EN07, a novel actinomycete isolated from wild orchid (Aerides multiflora).</title>
        <authorList>
            <person name="Suriyachadkun C."/>
        </authorList>
    </citation>
    <scope>NUCLEOTIDE SEQUENCE [LARGE SCALE GENOMIC DNA]</scope>
    <source>
        <strain evidence="3 4">OC33-EN07</strain>
    </source>
</reference>
<dbReference type="RefSeq" id="WP_337699344.1">
    <property type="nucleotide sequence ID" value="NZ_JBBEGM010000001.1"/>
</dbReference>
<dbReference type="GO" id="GO:0016787">
    <property type="term" value="F:hydrolase activity"/>
    <property type="evidence" value="ECO:0007669"/>
    <property type="project" value="UniProtKB-KW"/>
</dbReference>
<dbReference type="SUPFAM" id="SSF53474">
    <property type="entry name" value="alpha/beta-Hydrolases"/>
    <property type="match status" value="1"/>
</dbReference>
<keyword evidence="3" id="KW-0378">Hydrolase</keyword>
<keyword evidence="4" id="KW-1185">Reference proteome</keyword>
<feature type="region of interest" description="Disordered" evidence="1">
    <location>
        <begin position="51"/>
        <end position="75"/>
    </location>
</feature>
<dbReference type="Gene3D" id="3.40.50.1820">
    <property type="entry name" value="alpha/beta hydrolase"/>
    <property type="match status" value="1"/>
</dbReference>
<gene>
    <name evidence="3" type="ORF">WCD58_03020</name>
</gene>
<dbReference type="PANTHER" id="PTHR43798:SF33">
    <property type="entry name" value="HYDROLASE, PUTATIVE (AFU_ORTHOLOGUE AFUA_2G14860)-RELATED"/>
    <property type="match status" value="1"/>
</dbReference>
<accession>A0ABU8LZC7</accession>
<dbReference type="InterPro" id="IPR050266">
    <property type="entry name" value="AB_hydrolase_sf"/>
</dbReference>
<comment type="caution">
    <text evidence="3">The sequence shown here is derived from an EMBL/GenBank/DDBJ whole genome shotgun (WGS) entry which is preliminary data.</text>
</comment>
<evidence type="ECO:0000256" key="1">
    <source>
        <dbReference type="SAM" id="MobiDB-lite"/>
    </source>
</evidence>
<sequence>MPPVRSRDGTPIASRRSGDGPPLVLVHGTASDHSRWAPVLPALEQRWSVHAVDRRGRGSSGDSGDSGDAATYAPEREFEDVTAVADALGEPVTVFGHSYGALCTLEAARLSHSIATLILYEPSFDTDGAEVYPLEVVERLETLLLAGDRDEVVATTAREVAGVPPDAVAAFRRSQPTAWRARTAAAHTIPRELRAAKTYRFDPERFRDLAVPTLLLAGSESPRAYRRATEAVDGALPGSRIVVLPGQGHTAMDTAPDLVTSEVIRFLGARS</sequence>
<feature type="region of interest" description="Disordered" evidence="1">
    <location>
        <begin position="1"/>
        <end position="27"/>
    </location>
</feature>
<dbReference type="InterPro" id="IPR000073">
    <property type="entry name" value="AB_hydrolase_1"/>
</dbReference>
<dbReference type="Proteomes" id="UP001369736">
    <property type="component" value="Unassembled WGS sequence"/>
</dbReference>
<evidence type="ECO:0000259" key="2">
    <source>
        <dbReference type="Pfam" id="PF12697"/>
    </source>
</evidence>
<evidence type="ECO:0000313" key="4">
    <source>
        <dbReference type="Proteomes" id="UP001369736"/>
    </source>
</evidence>
<protein>
    <submittedName>
        <fullName evidence="3">Alpha/beta hydrolase</fullName>
    </submittedName>
</protein>
<dbReference type="Pfam" id="PF12697">
    <property type="entry name" value="Abhydrolase_6"/>
    <property type="match status" value="1"/>
</dbReference>
<feature type="domain" description="AB hydrolase-1" evidence="2">
    <location>
        <begin position="23"/>
        <end position="259"/>
    </location>
</feature>
<dbReference type="PANTHER" id="PTHR43798">
    <property type="entry name" value="MONOACYLGLYCEROL LIPASE"/>
    <property type="match status" value="1"/>
</dbReference>
<dbReference type="InterPro" id="IPR029058">
    <property type="entry name" value="AB_hydrolase_fold"/>
</dbReference>
<dbReference type="EMBL" id="JBBEGM010000001">
    <property type="protein sequence ID" value="MEJ2860112.1"/>
    <property type="molecule type" value="Genomic_DNA"/>
</dbReference>
<name>A0ABU8LZC7_9PSEU</name>
<proteinExistence type="predicted"/>
<evidence type="ECO:0000313" key="3">
    <source>
        <dbReference type="EMBL" id="MEJ2860112.1"/>
    </source>
</evidence>